<dbReference type="EMBL" id="VKHT01000155">
    <property type="protein sequence ID" value="MBB0243997.1"/>
    <property type="molecule type" value="Genomic_DNA"/>
</dbReference>
<organism evidence="3 4">
    <name type="scientific">Streptomyces alkaliphilus</name>
    <dbReference type="NCBI Taxonomy" id="1472722"/>
    <lineage>
        <taxon>Bacteria</taxon>
        <taxon>Bacillati</taxon>
        <taxon>Actinomycetota</taxon>
        <taxon>Actinomycetes</taxon>
        <taxon>Kitasatosporales</taxon>
        <taxon>Streptomycetaceae</taxon>
        <taxon>Streptomyces</taxon>
    </lineage>
</organism>
<evidence type="ECO:0000313" key="3">
    <source>
        <dbReference type="EMBL" id="MBB0243997.1"/>
    </source>
</evidence>
<dbReference type="InterPro" id="IPR002881">
    <property type="entry name" value="DUF58"/>
</dbReference>
<gene>
    <name evidence="3" type="ORF">FNQ90_07710</name>
</gene>
<dbReference type="Proteomes" id="UP000538929">
    <property type="component" value="Unassembled WGS sequence"/>
</dbReference>
<feature type="domain" description="DUF58" evidence="2">
    <location>
        <begin position="215"/>
        <end position="293"/>
    </location>
</feature>
<evidence type="ECO:0000313" key="4">
    <source>
        <dbReference type="Proteomes" id="UP000538929"/>
    </source>
</evidence>
<dbReference type="PANTHER" id="PTHR34351">
    <property type="entry name" value="SLR1927 PROTEIN-RELATED"/>
    <property type="match status" value="1"/>
</dbReference>
<dbReference type="Pfam" id="PF01882">
    <property type="entry name" value="DUF58"/>
    <property type="match status" value="1"/>
</dbReference>
<dbReference type="AlphaFoldDB" id="A0A7W3TC12"/>
<comment type="caution">
    <text evidence="3">The sequence shown here is derived from an EMBL/GenBank/DDBJ whole genome shotgun (WGS) entry which is preliminary data.</text>
</comment>
<protein>
    <submittedName>
        <fullName evidence="3">DUF58 domain-containing protein</fullName>
    </submittedName>
</protein>
<evidence type="ECO:0000259" key="2">
    <source>
        <dbReference type="Pfam" id="PF01882"/>
    </source>
</evidence>
<feature type="region of interest" description="Disordered" evidence="1">
    <location>
        <begin position="404"/>
        <end position="427"/>
    </location>
</feature>
<name>A0A7W3TC12_9ACTN</name>
<dbReference type="RefSeq" id="WP_182605684.1">
    <property type="nucleotide sequence ID" value="NZ_VKHT01000155.1"/>
</dbReference>
<reference evidence="4" key="1">
    <citation type="submission" date="2019-10" db="EMBL/GenBank/DDBJ databases">
        <title>Streptomyces sp. nov., a novel actinobacterium isolated from alkaline environment.</title>
        <authorList>
            <person name="Golinska P."/>
        </authorList>
    </citation>
    <scope>NUCLEOTIDE SEQUENCE [LARGE SCALE GENOMIC DNA]</scope>
    <source>
        <strain evidence="4">DSM 42118</strain>
    </source>
</reference>
<evidence type="ECO:0000256" key="1">
    <source>
        <dbReference type="SAM" id="MobiDB-lite"/>
    </source>
</evidence>
<keyword evidence="4" id="KW-1185">Reference proteome</keyword>
<sequence>MTRNRGNGGRGSLRTAFSGLTTRGRSFLAAGLAATACAHLLGQSELLRVGALLAVLPVLSVLVLHLGRSRVAASRGLTPERVVAGEESRVHLRVENTGRGARTGVLLLEDRVPHVLGPRPRFVLDRVEPGGHREVSYRVRSDLRGEYPLGPLQLRLTDPFGMVELNRSFSARDVMTVLPPTETLPDVVPGGTGGGAGTPVRTTAAFAGDDDVIPRGYRHGDDLRRVHWRATARHGTLMVRREEQPHRERCTVLLDTRDSAWEGSGPGSPFETAVGDAASVVAHLLERGWSVRLITDTGLELPGPGTRPAEGTAGTGALIMDALARVDHSEHPDFAELAGVSAPPGDGLLIAVLGAVRVGHHHDLERLRTRHSFAVAFVAAGQREEMVERRQHRELREAGWTVVPRQPGTPLAEDWSRAAAPPTATDG</sequence>
<accession>A0A7W3TC12</accession>
<proteinExistence type="predicted"/>
<dbReference type="PANTHER" id="PTHR34351:SF1">
    <property type="entry name" value="SLR1927 PROTEIN"/>
    <property type="match status" value="1"/>
</dbReference>